<keyword evidence="1" id="KW-1133">Transmembrane helix</keyword>
<name>A0A975PHH0_9BACT</name>
<dbReference type="KEGG" id="lamb:KBB96_10100"/>
<gene>
    <name evidence="2" type="ORF">KBB96_10100</name>
</gene>
<evidence type="ECO:0000313" key="3">
    <source>
        <dbReference type="Proteomes" id="UP000676169"/>
    </source>
</evidence>
<reference evidence="2" key="1">
    <citation type="submission" date="2021-04" db="EMBL/GenBank/DDBJ databases">
        <title>Luteolibacter sp. 32A isolated from the skin of an Anderson's salamander (Ambystoma andersonii).</title>
        <authorList>
            <person name="Spergser J."/>
            <person name="Busse H.-J."/>
        </authorList>
    </citation>
    <scope>NUCLEOTIDE SEQUENCE</scope>
    <source>
        <strain evidence="2">32A</strain>
    </source>
</reference>
<organism evidence="2 3">
    <name type="scientific">Luteolibacter ambystomatis</name>
    <dbReference type="NCBI Taxonomy" id="2824561"/>
    <lineage>
        <taxon>Bacteria</taxon>
        <taxon>Pseudomonadati</taxon>
        <taxon>Verrucomicrobiota</taxon>
        <taxon>Verrucomicrobiia</taxon>
        <taxon>Verrucomicrobiales</taxon>
        <taxon>Verrucomicrobiaceae</taxon>
        <taxon>Luteolibacter</taxon>
    </lineage>
</organism>
<dbReference type="EMBL" id="CP073100">
    <property type="protein sequence ID" value="QUE53231.1"/>
    <property type="molecule type" value="Genomic_DNA"/>
</dbReference>
<proteinExistence type="predicted"/>
<feature type="transmembrane region" description="Helical" evidence="1">
    <location>
        <begin position="108"/>
        <end position="130"/>
    </location>
</feature>
<dbReference type="Proteomes" id="UP000676169">
    <property type="component" value="Chromosome"/>
</dbReference>
<keyword evidence="1" id="KW-0812">Transmembrane</keyword>
<keyword evidence="1" id="KW-0472">Membrane</keyword>
<dbReference type="RefSeq" id="WP_211634573.1">
    <property type="nucleotide sequence ID" value="NZ_CP073100.1"/>
</dbReference>
<keyword evidence="3" id="KW-1185">Reference proteome</keyword>
<feature type="transmembrane region" description="Helical" evidence="1">
    <location>
        <begin position="167"/>
        <end position="184"/>
    </location>
</feature>
<dbReference type="Pfam" id="PF20554">
    <property type="entry name" value="DUF6766"/>
    <property type="match status" value="1"/>
</dbReference>
<evidence type="ECO:0000256" key="1">
    <source>
        <dbReference type="SAM" id="Phobius"/>
    </source>
</evidence>
<evidence type="ECO:0000313" key="2">
    <source>
        <dbReference type="EMBL" id="QUE53231.1"/>
    </source>
</evidence>
<sequence>MKRFLRNNGLSIVMGGLFLLFWAGQAVSGYLASKQNADLHGDRQGDFADYLASGHFWQATGENWESEFLQMGAYVIFTAFLFQKGSAESLDPDEEESKPHRRSSAGWLYRNSLSLAFFGLFAGAFTIHALGGLAEFNEEMTRHGRAPLKLAEFLRNPEFWFQSFQNWQSEFLAILAMVILTIFLRQEGSAQSKKVEEDDDHTGD</sequence>
<protein>
    <submittedName>
        <fullName evidence="2">Uncharacterized protein</fullName>
    </submittedName>
</protein>
<dbReference type="InterPro" id="IPR046657">
    <property type="entry name" value="DUF6766"/>
</dbReference>
<accession>A0A975PHH0</accession>
<dbReference type="AlphaFoldDB" id="A0A975PHH0"/>